<sequence length="37" mass="4053">MASSRQLVVEIPVAVVEHFQGYHKRSSHGCEAPDGTE</sequence>
<evidence type="ECO:0000313" key="2">
    <source>
        <dbReference type="Proteomes" id="UP001187192"/>
    </source>
</evidence>
<organism evidence="1 2">
    <name type="scientific">Ficus carica</name>
    <name type="common">Common fig</name>
    <dbReference type="NCBI Taxonomy" id="3494"/>
    <lineage>
        <taxon>Eukaryota</taxon>
        <taxon>Viridiplantae</taxon>
        <taxon>Streptophyta</taxon>
        <taxon>Embryophyta</taxon>
        <taxon>Tracheophyta</taxon>
        <taxon>Spermatophyta</taxon>
        <taxon>Magnoliopsida</taxon>
        <taxon>eudicotyledons</taxon>
        <taxon>Gunneridae</taxon>
        <taxon>Pentapetalae</taxon>
        <taxon>rosids</taxon>
        <taxon>fabids</taxon>
        <taxon>Rosales</taxon>
        <taxon>Moraceae</taxon>
        <taxon>Ficeae</taxon>
        <taxon>Ficus</taxon>
    </lineage>
</organism>
<evidence type="ECO:0000313" key="1">
    <source>
        <dbReference type="EMBL" id="GMN60001.1"/>
    </source>
</evidence>
<dbReference type="Proteomes" id="UP001187192">
    <property type="component" value="Unassembled WGS sequence"/>
</dbReference>
<reference evidence="1" key="1">
    <citation type="submission" date="2023-07" db="EMBL/GenBank/DDBJ databases">
        <title>draft genome sequence of fig (Ficus carica).</title>
        <authorList>
            <person name="Takahashi T."/>
            <person name="Nishimura K."/>
        </authorList>
    </citation>
    <scope>NUCLEOTIDE SEQUENCE</scope>
</reference>
<comment type="caution">
    <text evidence="1">The sequence shown here is derived from an EMBL/GenBank/DDBJ whole genome shotgun (WGS) entry which is preliminary data.</text>
</comment>
<gene>
    <name evidence="1" type="ORF">TIFTF001_029093</name>
</gene>
<proteinExistence type="predicted"/>
<dbReference type="AlphaFoldDB" id="A0AA88DRI5"/>
<name>A0AA88DRI5_FICCA</name>
<dbReference type="EMBL" id="BTGU01000094">
    <property type="protein sequence ID" value="GMN60001.1"/>
    <property type="molecule type" value="Genomic_DNA"/>
</dbReference>
<accession>A0AA88DRI5</accession>
<keyword evidence="2" id="KW-1185">Reference proteome</keyword>
<protein>
    <submittedName>
        <fullName evidence="1">Uncharacterized protein</fullName>
    </submittedName>
</protein>